<dbReference type="EMBL" id="SLZU01000008">
    <property type="protein sequence ID" value="TCS62717.1"/>
    <property type="molecule type" value="Genomic_DNA"/>
</dbReference>
<keyword evidence="2" id="KW-1185">Reference proteome</keyword>
<dbReference type="RefSeq" id="WP_243651929.1">
    <property type="nucleotide sequence ID" value="NZ_SLZU01000008.1"/>
</dbReference>
<dbReference type="Proteomes" id="UP000295696">
    <property type="component" value="Unassembled WGS sequence"/>
</dbReference>
<reference evidence="1 2" key="1">
    <citation type="submission" date="2019-03" db="EMBL/GenBank/DDBJ databases">
        <title>Genomic Encyclopedia of Type Strains, Phase IV (KMG-IV): sequencing the most valuable type-strain genomes for metagenomic binning, comparative biology and taxonomic classification.</title>
        <authorList>
            <person name="Goeker M."/>
        </authorList>
    </citation>
    <scope>NUCLEOTIDE SEQUENCE [LARGE SCALE GENOMIC DNA]</scope>
    <source>
        <strain evidence="1 2">DSM 104836</strain>
    </source>
</reference>
<evidence type="ECO:0000313" key="1">
    <source>
        <dbReference type="EMBL" id="TCS62717.1"/>
    </source>
</evidence>
<sequence length="56" mass="6055">MQNVIGIDVSKATLDAYCSGRTEHRRFGDDAAGLAALFLWVFDDGRRGGSRQQPGA</sequence>
<name>A0A4R3JAV8_9RHOB</name>
<dbReference type="AlphaFoldDB" id="A0A4R3JAV8"/>
<evidence type="ECO:0008006" key="3">
    <source>
        <dbReference type="Google" id="ProtNLM"/>
    </source>
</evidence>
<evidence type="ECO:0000313" key="2">
    <source>
        <dbReference type="Proteomes" id="UP000295696"/>
    </source>
</evidence>
<accession>A0A4R3JAV8</accession>
<protein>
    <recommendedName>
        <fullName evidence="3">Transposase</fullName>
    </recommendedName>
</protein>
<gene>
    <name evidence="1" type="ORF">EDD52_10811</name>
</gene>
<organism evidence="1 2">
    <name type="scientific">Primorskyibacter sedentarius</name>
    <dbReference type="NCBI Taxonomy" id="745311"/>
    <lineage>
        <taxon>Bacteria</taxon>
        <taxon>Pseudomonadati</taxon>
        <taxon>Pseudomonadota</taxon>
        <taxon>Alphaproteobacteria</taxon>
        <taxon>Rhodobacterales</taxon>
        <taxon>Roseobacteraceae</taxon>
        <taxon>Primorskyibacter</taxon>
    </lineage>
</organism>
<proteinExistence type="predicted"/>
<comment type="caution">
    <text evidence="1">The sequence shown here is derived from an EMBL/GenBank/DDBJ whole genome shotgun (WGS) entry which is preliminary data.</text>
</comment>